<feature type="binding site" evidence="10">
    <location>
        <position position="45"/>
    </location>
    <ligand>
        <name>K(+)</name>
        <dbReference type="ChEBI" id="CHEBI:29103"/>
    </ligand>
</feature>
<dbReference type="Pfam" id="PF00438">
    <property type="entry name" value="S-AdoMet_synt_N"/>
    <property type="match status" value="1"/>
</dbReference>
<protein>
    <recommendedName>
        <fullName evidence="10">S-adenosylmethionine synthase</fullName>
        <shortName evidence="10">AdoMet synthase</shortName>
        <ecNumber evidence="10">2.5.1.6</ecNumber>
    </recommendedName>
    <alternativeName>
        <fullName evidence="10">MAT</fullName>
    </alternativeName>
    <alternativeName>
        <fullName evidence="10">Methionine adenosyltransferase</fullName>
    </alternativeName>
</protein>
<feature type="domain" description="S-adenosylmethionine synthetase C-terminal" evidence="15">
    <location>
        <begin position="237"/>
        <end position="376"/>
    </location>
</feature>
<dbReference type="CDD" id="cd18079">
    <property type="entry name" value="S-AdoMet_synt"/>
    <property type="match status" value="1"/>
</dbReference>
<feature type="binding site" description="in other chain" evidence="10">
    <location>
        <position position="58"/>
    </location>
    <ligand>
        <name>L-methionine</name>
        <dbReference type="ChEBI" id="CHEBI:57844"/>
        <note>ligand shared between two neighboring subunits</note>
    </ligand>
</feature>
<dbReference type="SUPFAM" id="SSF55973">
    <property type="entry name" value="S-adenosylmethionine synthetase"/>
    <property type="match status" value="3"/>
</dbReference>
<evidence type="ECO:0000313" key="17">
    <source>
        <dbReference type="Proteomes" id="UP000641025"/>
    </source>
</evidence>
<name>A0ABS0YRV8_9BACT</name>
<feature type="binding site" evidence="10">
    <location>
        <position position="243"/>
    </location>
    <ligand>
        <name>L-methionine</name>
        <dbReference type="ChEBI" id="CHEBI:57844"/>
        <note>ligand shared between two neighboring subunits</note>
    </ligand>
</feature>
<dbReference type="EMBL" id="JAEMHK010000007">
    <property type="protein sequence ID" value="MBJ6800729.1"/>
    <property type="molecule type" value="Genomic_DNA"/>
</dbReference>
<dbReference type="PIRSF" id="PIRSF000497">
    <property type="entry name" value="MAT"/>
    <property type="match status" value="1"/>
</dbReference>
<feature type="binding site" description="in other chain" evidence="10">
    <location>
        <begin position="234"/>
        <end position="235"/>
    </location>
    <ligand>
        <name>ATP</name>
        <dbReference type="ChEBI" id="CHEBI:30616"/>
        <note>ligand shared between two neighboring subunits</note>
    </ligand>
</feature>
<evidence type="ECO:0000259" key="15">
    <source>
        <dbReference type="Pfam" id="PF02773"/>
    </source>
</evidence>
<comment type="cofactor">
    <cofactor evidence="10">
        <name>K(+)</name>
        <dbReference type="ChEBI" id="CHEBI:29103"/>
    </cofactor>
    <text evidence="10">Binds 1 potassium ion per subunit.</text>
</comment>
<dbReference type="Pfam" id="PF02773">
    <property type="entry name" value="S-AdoMet_synt_C"/>
    <property type="match status" value="1"/>
</dbReference>
<comment type="subcellular location">
    <subcellularLocation>
        <location evidence="10 11">Cytoplasm</location>
    </subcellularLocation>
</comment>
<evidence type="ECO:0000256" key="1">
    <source>
        <dbReference type="ARBA" id="ARBA00005224"/>
    </source>
</evidence>
<keyword evidence="10" id="KW-0963">Cytoplasm</keyword>
<feature type="binding site" description="in other chain" evidence="10">
    <location>
        <position position="101"/>
    </location>
    <ligand>
        <name>L-methionine</name>
        <dbReference type="ChEBI" id="CHEBI:57844"/>
        <note>ligand shared between two neighboring subunits</note>
    </ligand>
</feature>
<feature type="domain" description="S-adenosylmethionine synthetase central" evidence="14">
    <location>
        <begin position="118"/>
        <end position="235"/>
    </location>
</feature>
<comment type="catalytic activity">
    <reaction evidence="10">
        <text>L-methionine + ATP + H2O = S-adenosyl-L-methionine + phosphate + diphosphate</text>
        <dbReference type="Rhea" id="RHEA:21080"/>
        <dbReference type="ChEBI" id="CHEBI:15377"/>
        <dbReference type="ChEBI" id="CHEBI:30616"/>
        <dbReference type="ChEBI" id="CHEBI:33019"/>
        <dbReference type="ChEBI" id="CHEBI:43474"/>
        <dbReference type="ChEBI" id="CHEBI:57844"/>
        <dbReference type="ChEBI" id="CHEBI:59789"/>
        <dbReference type="EC" id="2.5.1.6"/>
    </reaction>
</comment>
<proteinExistence type="inferred from homology"/>
<dbReference type="InterPro" id="IPR022636">
    <property type="entry name" value="S-AdoMet_synthetase_sfam"/>
</dbReference>
<evidence type="ECO:0000256" key="12">
    <source>
        <dbReference type="RuleBase" id="RU004462"/>
    </source>
</evidence>
<feature type="binding site" description="in other chain" evidence="10">
    <location>
        <position position="17"/>
    </location>
    <ligand>
        <name>ATP</name>
        <dbReference type="ChEBI" id="CHEBI:30616"/>
        <note>ligand shared between two neighboring subunits</note>
    </ligand>
</feature>
<dbReference type="Proteomes" id="UP000641025">
    <property type="component" value="Unassembled WGS sequence"/>
</dbReference>
<dbReference type="PROSITE" id="PS00376">
    <property type="entry name" value="ADOMET_SYNTHASE_1"/>
    <property type="match status" value="1"/>
</dbReference>
<reference evidence="16 17" key="1">
    <citation type="submission" date="2020-12" db="EMBL/GenBank/DDBJ databases">
        <title>Geomonas sp. Red259, isolated from paddy soil.</title>
        <authorList>
            <person name="Xu Z."/>
            <person name="Zhang Z."/>
            <person name="Masuda Y."/>
            <person name="Itoh H."/>
            <person name="Senoo K."/>
        </authorList>
    </citation>
    <scope>NUCLEOTIDE SEQUENCE [LARGE SCALE GENOMIC DNA]</scope>
    <source>
        <strain evidence="16 17">Red259</strain>
    </source>
</reference>
<evidence type="ECO:0000313" key="16">
    <source>
        <dbReference type="EMBL" id="MBJ6800729.1"/>
    </source>
</evidence>
<keyword evidence="6 10" id="KW-0547">Nucleotide-binding</keyword>
<feature type="binding site" description="in other chain" evidence="10">
    <location>
        <position position="274"/>
    </location>
    <ligand>
        <name>L-methionine</name>
        <dbReference type="ChEBI" id="CHEBI:57844"/>
        <note>ligand shared between two neighboring subunits</note>
    </ligand>
</feature>
<evidence type="ECO:0000256" key="8">
    <source>
        <dbReference type="ARBA" id="ARBA00022842"/>
    </source>
</evidence>
<dbReference type="PROSITE" id="PS00377">
    <property type="entry name" value="ADOMET_SYNTHASE_2"/>
    <property type="match status" value="1"/>
</dbReference>
<evidence type="ECO:0000256" key="11">
    <source>
        <dbReference type="RuleBase" id="RU000542"/>
    </source>
</evidence>
<comment type="similarity">
    <text evidence="2 10 12">Belongs to the AdoMet synthase family.</text>
</comment>
<evidence type="ECO:0000256" key="2">
    <source>
        <dbReference type="ARBA" id="ARBA00009685"/>
    </source>
</evidence>
<organism evidence="16 17">
    <name type="scientific">Geomonas propionica</name>
    <dbReference type="NCBI Taxonomy" id="2798582"/>
    <lineage>
        <taxon>Bacteria</taxon>
        <taxon>Pseudomonadati</taxon>
        <taxon>Thermodesulfobacteriota</taxon>
        <taxon>Desulfuromonadia</taxon>
        <taxon>Geobacterales</taxon>
        <taxon>Geobacteraceae</taxon>
        <taxon>Geomonas</taxon>
    </lineage>
</organism>
<sequence>MEMKDFIFTSESVSEGHPDKVADQISDAILDAILTQDPKSRVACETLVTTGMAVIAGEITTNAVIDYPKVARETIKEIGYHDSAMGFDWETCAVLTSIDKQSPDIAQGVTEGEGMFKEQGAGDQGLMFGFACNETPELMPMSILMAHKLVSRLADVRKAGVLDFLRPDSKSQVSIQYIDDKPVHVDTIVISSQHSPEVSYEMIKEGIIEEVVKKIIPANLMDANTKFLINPTGRFVIGGPMGDCGLTGRKIIVDSYGGHGAHGGGAFSGKDPSKVDRSAAYMGRYVAKNLVASGVCERCEVQVAYAIGVAEPVSVMVDCNGTGKIPSKRISEIVREVFDLRPRAIIEQLDLLRPIYRKTAAYGHFGRELPEFTWERTDKAAIIKEKAGI</sequence>
<evidence type="ECO:0000256" key="5">
    <source>
        <dbReference type="ARBA" id="ARBA00022723"/>
    </source>
</evidence>
<dbReference type="InterPro" id="IPR022629">
    <property type="entry name" value="S-AdoMet_synt_central"/>
</dbReference>
<dbReference type="RefSeq" id="WP_199395227.1">
    <property type="nucleotide sequence ID" value="NZ_JAEMHK010000007.1"/>
</dbReference>
<keyword evidence="17" id="KW-1185">Reference proteome</keyword>
<dbReference type="HAMAP" id="MF_00086">
    <property type="entry name" value="S_AdoMet_synth1"/>
    <property type="match status" value="1"/>
</dbReference>
<comment type="subunit">
    <text evidence="10">Homotetramer; dimer of dimers.</text>
</comment>
<evidence type="ECO:0000256" key="10">
    <source>
        <dbReference type="HAMAP-Rule" id="MF_00086"/>
    </source>
</evidence>
<feature type="binding site" description="in other chain" evidence="10">
    <location>
        <begin position="168"/>
        <end position="170"/>
    </location>
    <ligand>
        <name>ATP</name>
        <dbReference type="ChEBI" id="CHEBI:30616"/>
        <note>ligand shared between two neighboring subunits</note>
    </ligand>
</feature>
<accession>A0ABS0YRV8</accession>
<feature type="binding site" evidence="10">
    <location>
        <position position="266"/>
    </location>
    <ligand>
        <name>ATP</name>
        <dbReference type="ChEBI" id="CHEBI:30616"/>
        <note>ligand shared between two neighboring subunits</note>
    </ligand>
</feature>
<evidence type="ECO:0000259" key="13">
    <source>
        <dbReference type="Pfam" id="PF00438"/>
    </source>
</evidence>
<evidence type="ECO:0000259" key="14">
    <source>
        <dbReference type="Pfam" id="PF02772"/>
    </source>
</evidence>
<feature type="domain" description="S-adenosylmethionine synthetase N-terminal" evidence="13">
    <location>
        <begin position="6"/>
        <end position="103"/>
    </location>
</feature>
<keyword evidence="7 10" id="KW-0067">ATP-binding</keyword>
<dbReference type="InterPro" id="IPR022628">
    <property type="entry name" value="S-AdoMet_synt_N"/>
</dbReference>
<feature type="binding site" evidence="10">
    <location>
        <position position="19"/>
    </location>
    <ligand>
        <name>Mg(2+)</name>
        <dbReference type="ChEBI" id="CHEBI:18420"/>
    </ligand>
</feature>
<keyword evidence="4 10" id="KW-0808">Transferase</keyword>
<comment type="cofactor">
    <cofactor evidence="10">
        <name>Mg(2+)</name>
        <dbReference type="ChEBI" id="CHEBI:18420"/>
    </cofactor>
    <text evidence="10">Binds 2 divalent ions per subunit.</text>
</comment>
<feature type="region of interest" description="Flexible loop" evidence="10">
    <location>
        <begin position="101"/>
        <end position="111"/>
    </location>
</feature>
<dbReference type="InterPro" id="IPR022631">
    <property type="entry name" value="ADOMET_SYNTHASE_CS"/>
</dbReference>
<evidence type="ECO:0000256" key="4">
    <source>
        <dbReference type="ARBA" id="ARBA00022679"/>
    </source>
</evidence>
<evidence type="ECO:0000256" key="9">
    <source>
        <dbReference type="ARBA" id="ARBA00022958"/>
    </source>
</evidence>
<keyword evidence="5 10" id="KW-0479">Metal-binding</keyword>
<evidence type="ECO:0000256" key="6">
    <source>
        <dbReference type="ARBA" id="ARBA00022741"/>
    </source>
</evidence>
<keyword evidence="8 10" id="KW-0460">Magnesium</keyword>
<dbReference type="Pfam" id="PF02772">
    <property type="entry name" value="S-AdoMet_synt_M"/>
    <property type="match status" value="1"/>
</dbReference>
<feature type="binding site" evidence="10">
    <location>
        <position position="243"/>
    </location>
    <ligand>
        <name>ATP</name>
        <dbReference type="ChEBI" id="CHEBI:30616"/>
        <note>ligand shared between two neighboring subunits</note>
    </ligand>
</feature>
<dbReference type="GO" id="GO:0004478">
    <property type="term" value="F:methionine adenosyltransferase activity"/>
    <property type="evidence" value="ECO:0007669"/>
    <property type="project" value="UniProtKB-EC"/>
</dbReference>
<gene>
    <name evidence="10" type="primary">metK</name>
    <name evidence="16" type="ORF">JFN90_11360</name>
</gene>
<dbReference type="PANTHER" id="PTHR11964">
    <property type="entry name" value="S-ADENOSYLMETHIONINE SYNTHETASE"/>
    <property type="match status" value="1"/>
</dbReference>
<evidence type="ECO:0000256" key="3">
    <source>
        <dbReference type="ARBA" id="ARBA00022563"/>
    </source>
</evidence>
<comment type="caution">
    <text evidence="16">The sequence shown here is derived from an EMBL/GenBank/DDBJ whole genome shotgun (WGS) entry which is preliminary data.</text>
</comment>
<keyword evidence="3 10" id="KW-0554">One-carbon metabolism</keyword>
<feature type="binding site" description="in other chain" evidence="10">
    <location>
        <begin position="249"/>
        <end position="250"/>
    </location>
    <ligand>
        <name>ATP</name>
        <dbReference type="ChEBI" id="CHEBI:30616"/>
        <note>ligand shared between two neighboring subunits</note>
    </ligand>
</feature>
<feature type="binding site" evidence="10">
    <location>
        <position position="270"/>
    </location>
    <ligand>
        <name>ATP</name>
        <dbReference type="ChEBI" id="CHEBI:30616"/>
        <note>ligand shared between two neighboring subunits</note>
    </ligand>
</feature>
<dbReference type="InterPro" id="IPR022630">
    <property type="entry name" value="S-AdoMet_synt_C"/>
</dbReference>
<dbReference type="EC" id="2.5.1.6" evidence="10"/>
<keyword evidence="9 10" id="KW-0630">Potassium</keyword>
<dbReference type="InterPro" id="IPR002133">
    <property type="entry name" value="S-AdoMet_synthetase"/>
</dbReference>
<comment type="function">
    <text evidence="10">Catalyzes the formation of S-adenosylmethionine (AdoMet) from methionine and ATP. The overall synthetic reaction is composed of two sequential steps, AdoMet formation and the subsequent tripolyphosphate hydrolysis which occurs prior to release of AdoMet from the enzyme.</text>
</comment>
<comment type="pathway">
    <text evidence="1 10">Amino-acid biosynthesis; S-adenosyl-L-methionine biosynthesis; S-adenosyl-L-methionine from L-methionine: step 1/1.</text>
</comment>
<dbReference type="NCBIfam" id="TIGR01034">
    <property type="entry name" value="metK"/>
    <property type="match status" value="1"/>
</dbReference>
<dbReference type="Gene3D" id="3.30.300.10">
    <property type="match status" value="3"/>
</dbReference>
<evidence type="ECO:0000256" key="7">
    <source>
        <dbReference type="ARBA" id="ARBA00022840"/>
    </source>
</evidence>